<evidence type="ECO:0000256" key="1">
    <source>
        <dbReference type="SAM" id="Phobius"/>
    </source>
</evidence>
<feature type="transmembrane region" description="Helical" evidence="1">
    <location>
        <begin position="186"/>
        <end position="204"/>
    </location>
</feature>
<dbReference type="Proteomes" id="UP000190367">
    <property type="component" value="Unassembled WGS sequence"/>
</dbReference>
<feature type="transmembrane region" description="Helical" evidence="1">
    <location>
        <begin position="107"/>
        <end position="129"/>
    </location>
</feature>
<feature type="transmembrane region" description="Helical" evidence="1">
    <location>
        <begin position="216"/>
        <end position="234"/>
    </location>
</feature>
<dbReference type="STRING" id="634771.SAMN04488128_1011004"/>
<protein>
    <recommendedName>
        <fullName evidence="4">Cytochrome C and Quinol oxidase polypeptide I</fullName>
    </recommendedName>
</protein>
<sequence length="426" mass="46863">MKRANTGATERKWITVALINLMIVALLGLLLRTRALFPLPGINFGHWLYAHSHFAFGGWITLCLFTLMAYRLLPAGSSGKRIYPVLLSGVFISSVGMLLSFPVQGYALFSIIFSTLFIVCTWAFGWVFIRDLLKAGTERSVTLLAAGSLVSLAISCAGPFSLAYMMATHQRNTVFYHDAIYTYLHLQYNGFFTLGVFALFCHHLGPVTAEKVRFRFALALCASVLPTLFLSYLWHQPPAVVRVVAGAGGVLLLLVLARFAEMTRSVKPELYNVNPLARRIGALALMAFALKTLAQLLTIFPAVGNAVFASRPMIIMYLHLVMLGFVTLYLFAQLLYAGFFVTAKVLAGLGMMVFIIALAFNEVLLLMQGLPGVFKVPVDVYLWGLWLAAVGLLVGAGMVALAAGRCYFFTIHSFDKISLSSNRDRI</sequence>
<feature type="transmembrane region" description="Helical" evidence="1">
    <location>
        <begin position="12"/>
        <end position="31"/>
    </location>
</feature>
<keyword evidence="3" id="KW-1185">Reference proteome</keyword>
<proteinExistence type="predicted"/>
<feature type="transmembrane region" description="Helical" evidence="1">
    <location>
        <begin position="51"/>
        <end position="70"/>
    </location>
</feature>
<keyword evidence="1" id="KW-1133">Transmembrane helix</keyword>
<organism evidence="2 3">
    <name type="scientific">Chitinophaga eiseniae</name>
    <dbReference type="NCBI Taxonomy" id="634771"/>
    <lineage>
        <taxon>Bacteria</taxon>
        <taxon>Pseudomonadati</taxon>
        <taxon>Bacteroidota</taxon>
        <taxon>Chitinophagia</taxon>
        <taxon>Chitinophagales</taxon>
        <taxon>Chitinophagaceae</taxon>
        <taxon>Chitinophaga</taxon>
    </lineage>
</organism>
<feature type="transmembrane region" description="Helical" evidence="1">
    <location>
        <begin position="240"/>
        <end position="259"/>
    </location>
</feature>
<feature type="transmembrane region" description="Helical" evidence="1">
    <location>
        <begin position="380"/>
        <end position="403"/>
    </location>
</feature>
<feature type="transmembrane region" description="Helical" evidence="1">
    <location>
        <begin position="339"/>
        <end position="360"/>
    </location>
</feature>
<reference evidence="3" key="1">
    <citation type="submission" date="2017-02" db="EMBL/GenBank/DDBJ databases">
        <authorList>
            <person name="Varghese N."/>
            <person name="Submissions S."/>
        </authorList>
    </citation>
    <scope>NUCLEOTIDE SEQUENCE [LARGE SCALE GENOMIC DNA]</scope>
    <source>
        <strain evidence="3">DSM 22224</strain>
    </source>
</reference>
<feature type="transmembrane region" description="Helical" evidence="1">
    <location>
        <begin position="141"/>
        <end position="166"/>
    </location>
</feature>
<evidence type="ECO:0000313" key="3">
    <source>
        <dbReference type="Proteomes" id="UP000190367"/>
    </source>
</evidence>
<dbReference type="RefSeq" id="WP_143312766.1">
    <property type="nucleotide sequence ID" value="NZ_FUWZ01000001.1"/>
</dbReference>
<keyword evidence="1" id="KW-0472">Membrane</keyword>
<feature type="transmembrane region" description="Helical" evidence="1">
    <location>
        <begin position="280"/>
        <end position="302"/>
    </location>
</feature>
<gene>
    <name evidence="2" type="ORF">SAMN04488128_1011004</name>
</gene>
<feature type="transmembrane region" description="Helical" evidence="1">
    <location>
        <begin position="314"/>
        <end position="332"/>
    </location>
</feature>
<evidence type="ECO:0000313" key="2">
    <source>
        <dbReference type="EMBL" id="SJZ63632.1"/>
    </source>
</evidence>
<dbReference type="AlphaFoldDB" id="A0A1T4M9M5"/>
<dbReference type="EMBL" id="FUWZ01000001">
    <property type="protein sequence ID" value="SJZ63632.1"/>
    <property type="molecule type" value="Genomic_DNA"/>
</dbReference>
<name>A0A1T4M9M5_9BACT</name>
<dbReference type="OrthoDB" id="2827525at2"/>
<feature type="transmembrane region" description="Helical" evidence="1">
    <location>
        <begin position="82"/>
        <end position="101"/>
    </location>
</feature>
<keyword evidence="1" id="KW-0812">Transmembrane</keyword>
<accession>A0A1T4M9M5</accession>
<evidence type="ECO:0008006" key="4">
    <source>
        <dbReference type="Google" id="ProtNLM"/>
    </source>
</evidence>